<proteinExistence type="predicted"/>
<evidence type="ECO:0000313" key="5">
    <source>
        <dbReference type="EMBL" id="MBB4024617.1"/>
    </source>
</evidence>
<dbReference type="Pfam" id="PF07973">
    <property type="entry name" value="tRNA_SAD"/>
    <property type="match status" value="1"/>
</dbReference>
<comment type="caution">
    <text evidence="5">The sequence shown here is derived from an EMBL/GenBank/DDBJ whole genome shotgun (WGS) entry which is preliminary data.</text>
</comment>
<keyword evidence="2" id="KW-0479">Metal-binding</keyword>
<dbReference type="AlphaFoldDB" id="A0A7W6MX40"/>
<dbReference type="GO" id="GO:0004812">
    <property type="term" value="F:aminoacyl-tRNA ligase activity"/>
    <property type="evidence" value="ECO:0007669"/>
    <property type="project" value="UniProtKB-KW"/>
</dbReference>
<dbReference type="InterPro" id="IPR012947">
    <property type="entry name" value="tRNA_SAD"/>
</dbReference>
<dbReference type="GO" id="GO:0043039">
    <property type="term" value="P:tRNA aminoacylation"/>
    <property type="evidence" value="ECO:0007669"/>
    <property type="project" value="InterPro"/>
</dbReference>
<dbReference type="PANTHER" id="PTHR43462">
    <property type="entry name" value="ALANYL-TRNA EDITING PROTEIN"/>
    <property type="match status" value="1"/>
</dbReference>
<keyword evidence="5" id="KW-0030">Aminoacyl-tRNA synthetase</keyword>
<organism evidence="5 6">
    <name type="scientific">Butyricimonas faecihominis</name>
    <dbReference type="NCBI Taxonomy" id="1472416"/>
    <lineage>
        <taxon>Bacteria</taxon>
        <taxon>Pseudomonadati</taxon>
        <taxon>Bacteroidota</taxon>
        <taxon>Bacteroidia</taxon>
        <taxon>Bacteroidales</taxon>
        <taxon>Odoribacteraceae</taxon>
        <taxon>Butyricimonas</taxon>
    </lineage>
</organism>
<dbReference type="GO" id="GO:0046872">
    <property type="term" value="F:metal ion binding"/>
    <property type="evidence" value="ECO:0007669"/>
    <property type="project" value="UniProtKB-KW"/>
</dbReference>
<dbReference type="EMBL" id="JACIES010000001">
    <property type="protein sequence ID" value="MBB4024617.1"/>
    <property type="molecule type" value="Genomic_DNA"/>
</dbReference>
<dbReference type="GO" id="GO:0005524">
    <property type="term" value="F:ATP binding"/>
    <property type="evidence" value="ECO:0007669"/>
    <property type="project" value="InterPro"/>
</dbReference>
<keyword evidence="6" id="KW-1185">Reference proteome</keyword>
<feature type="domain" description="Threonyl/alanyl tRNA synthetase SAD" evidence="4">
    <location>
        <begin position="108"/>
        <end position="150"/>
    </location>
</feature>
<evidence type="ECO:0000256" key="1">
    <source>
        <dbReference type="ARBA" id="ARBA00001947"/>
    </source>
</evidence>
<protein>
    <submittedName>
        <fullName evidence="5">Alanyl-tRNA synthetase</fullName>
    </submittedName>
</protein>
<keyword evidence="5" id="KW-0436">Ligase</keyword>
<dbReference type="GO" id="GO:0002161">
    <property type="term" value="F:aminoacyl-tRNA deacylase activity"/>
    <property type="evidence" value="ECO:0007669"/>
    <property type="project" value="UniProtKB-ARBA"/>
</dbReference>
<dbReference type="SMART" id="SM00863">
    <property type="entry name" value="tRNA_SAD"/>
    <property type="match status" value="1"/>
</dbReference>
<dbReference type="Gene3D" id="3.30.980.10">
    <property type="entry name" value="Threonyl-trna Synthetase, Chain A, domain 2"/>
    <property type="match status" value="1"/>
</dbReference>
<comment type="cofactor">
    <cofactor evidence="1">
        <name>Zn(2+)</name>
        <dbReference type="ChEBI" id="CHEBI:29105"/>
    </cofactor>
</comment>
<dbReference type="PANTHER" id="PTHR43462:SF1">
    <property type="entry name" value="ALANYL-TRNA EDITING PROTEIN AARSD1"/>
    <property type="match status" value="1"/>
</dbReference>
<evidence type="ECO:0000256" key="2">
    <source>
        <dbReference type="ARBA" id="ARBA00022723"/>
    </source>
</evidence>
<accession>A0A7W6MX40</accession>
<dbReference type="InterPro" id="IPR051335">
    <property type="entry name" value="Alanyl-tRNA_Editing_Enzymes"/>
</dbReference>
<keyword evidence="3" id="KW-0862">Zinc</keyword>
<dbReference type="Proteomes" id="UP000546007">
    <property type="component" value="Unassembled WGS sequence"/>
</dbReference>
<evidence type="ECO:0000256" key="3">
    <source>
        <dbReference type="ARBA" id="ARBA00022833"/>
    </source>
</evidence>
<reference evidence="5 6" key="1">
    <citation type="submission" date="2020-08" db="EMBL/GenBank/DDBJ databases">
        <title>Genomic Encyclopedia of Type Strains, Phase IV (KMG-IV): sequencing the most valuable type-strain genomes for metagenomic binning, comparative biology and taxonomic classification.</title>
        <authorList>
            <person name="Goeker M."/>
        </authorList>
    </citation>
    <scope>NUCLEOTIDE SEQUENCE [LARGE SCALE GENOMIC DNA]</scope>
    <source>
        <strain evidence="5 6">DSM 105721</strain>
    </source>
</reference>
<sequence>MMEISQAAPKFQDVSIAPMHTAEHLLNSQMVKYFHCERSFSAHIEKKKSKCDYHFKTAPSAEDIATVEQAVNDIIQQNINVEEIFYPIDQVPAGINLTRLPEPGIKTVRVIRIGDYDQCACIGLHVTNTAEIGTFRIISFDFNDGVLRIRFKLGK</sequence>
<name>A0A7W6MX40_9BACT</name>
<evidence type="ECO:0000259" key="4">
    <source>
        <dbReference type="SMART" id="SM00863"/>
    </source>
</evidence>
<evidence type="ECO:0000313" key="6">
    <source>
        <dbReference type="Proteomes" id="UP000546007"/>
    </source>
</evidence>
<dbReference type="SUPFAM" id="SSF55186">
    <property type="entry name" value="ThrRS/AlaRS common domain"/>
    <property type="match status" value="1"/>
</dbReference>
<dbReference type="InterPro" id="IPR018163">
    <property type="entry name" value="Thr/Ala-tRNA-synth_IIc_edit"/>
</dbReference>
<gene>
    <name evidence="5" type="ORF">GGR14_000378</name>
</gene>